<protein>
    <submittedName>
        <fullName evidence="3">Uncharacterized conserved protein YndB, AHSA1/START domain</fullName>
    </submittedName>
</protein>
<evidence type="ECO:0000313" key="3">
    <source>
        <dbReference type="EMBL" id="SEW31389.1"/>
    </source>
</evidence>
<proteinExistence type="inferred from homology"/>
<reference evidence="3 4" key="1">
    <citation type="submission" date="2016-10" db="EMBL/GenBank/DDBJ databases">
        <authorList>
            <person name="de Groot N.N."/>
        </authorList>
    </citation>
    <scope>NUCLEOTIDE SEQUENCE [LARGE SCALE GENOMIC DNA]</scope>
    <source>
        <strain evidence="3 4">DSM 29439</strain>
    </source>
</reference>
<dbReference type="InterPro" id="IPR013538">
    <property type="entry name" value="ASHA1/2-like_C"/>
</dbReference>
<comment type="similarity">
    <text evidence="1">Belongs to the AHA1 family.</text>
</comment>
<sequence length="140" mass="15659">MEITIETTIDAPIDAVWTAWTTPEAIIQWNAASDDWHTTKSSVDLKVGGEFSSRMEARDGSMGFDFSGTYTRIEKPNLLEAEFGGRKLRVQFSEAGGKTTIRETFEPEDQNSADMQRAGWQAILDNFKRFVEAESGNASR</sequence>
<gene>
    <name evidence="3" type="ORF">SAMN05444851_2971</name>
</gene>
<dbReference type="Pfam" id="PF08327">
    <property type="entry name" value="AHSA1"/>
    <property type="match status" value="1"/>
</dbReference>
<dbReference type="Proteomes" id="UP000199650">
    <property type="component" value="Unassembled WGS sequence"/>
</dbReference>
<dbReference type="CDD" id="cd08897">
    <property type="entry name" value="SRPBCC_CalC_Aha1-like_4"/>
    <property type="match status" value="1"/>
</dbReference>
<organism evidence="3 4">
    <name type="scientific">Aliiroseovarius sediminilitoris</name>
    <dbReference type="NCBI Taxonomy" id="1173584"/>
    <lineage>
        <taxon>Bacteria</taxon>
        <taxon>Pseudomonadati</taxon>
        <taxon>Pseudomonadota</taxon>
        <taxon>Alphaproteobacteria</taxon>
        <taxon>Rhodobacterales</taxon>
        <taxon>Paracoccaceae</taxon>
        <taxon>Aliiroseovarius</taxon>
    </lineage>
</organism>
<name>A0A1I0QUS7_9RHOB</name>
<dbReference type="STRING" id="1173584.SAMN05444851_2971"/>
<accession>A0A1I0QUS7</accession>
<dbReference type="EMBL" id="FOJB01000001">
    <property type="protein sequence ID" value="SEW31389.1"/>
    <property type="molecule type" value="Genomic_DNA"/>
</dbReference>
<evidence type="ECO:0000313" key="4">
    <source>
        <dbReference type="Proteomes" id="UP000199650"/>
    </source>
</evidence>
<keyword evidence="4" id="KW-1185">Reference proteome</keyword>
<evidence type="ECO:0000259" key="2">
    <source>
        <dbReference type="Pfam" id="PF08327"/>
    </source>
</evidence>
<dbReference type="SUPFAM" id="SSF55961">
    <property type="entry name" value="Bet v1-like"/>
    <property type="match status" value="1"/>
</dbReference>
<dbReference type="RefSeq" id="WP_091431720.1">
    <property type="nucleotide sequence ID" value="NZ_FOJB01000001.1"/>
</dbReference>
<dbReference type="InterPro" id="IPR023393">
    <property type="entry name" value="START-like_dom_sf"/>
</dbReference>
<feature type="domain" description="Activator of Hsp90 ATPase homologue 1/2-like C-terminal" evidence="2">
    <location>
        <begin position="10"/>
        <end position="132"/>
    </location>
</feature>
<dbReference type="OrthoDB" id="9805228at2"/>
<dbReference type="AlphaFoldDB" id="A0A1I0QUS7"/>
<dbReference type="Gene3D" id="3.30.530.20">
    <property type="match status" value="1"/>
</dbReference>
<evidence type="ECO:0000256" key="1">
    <source>
        <dbReference type="ARBA" id="ARBA00006817"/>
    </source>
</evidence>